<evidence type="ECO:0000259" key="2">
    <source>
        <dbReference type="Pfam" id="PF00626"/>
    </source>
</evidence>
<name>A0A7R9GHG6_9CRUS</name>
<feature type="domain" description="Gelsolin-like" evidence="2">
    <location>
        <begin position="3"/>
        <end position="44"/>
    </location>
</feature>
<keyword evidence="4" id="KW-1185">Reference proteome</keyword>
<dbReference type="Proteomes" id="UP000678499">
    <property type="component" value="Unassembled WGS sequence"/>
</dbReference>
<organism evidence="3">
    <name type="scientific">Notodromas monacha</name>
    <dbReference type="NCBI Taxonomy" id="399045"/>
    <lineage>
        <taxon>Eukaryota</taxon>
        <taxon>Metazoa</taxon>
        <taxon>Ecdysozoa</taxon>
        <taxon>Arthropoda</taxon>
        <taxon>Crustacea</taxon>
        <taxon>Oligostraca</taxon>
        <taxon>Ostracoda</taxon>
        <taxon>Podocopa</taxon>
        <taxon>Podocopida</taxon>
        <taxon>Cypridocopina</taxon>
        <taxon>Cypridoidea</taxon>
        <taxon>Cyprididae</taxon>
        <taxon>Notodromas</taxon>
    </lineage>
</organism>
<dbReference type="Pfam" id="PF00626">
    <property type="entry name" value="Gelsolin"/>
    <property type="match status" value="3"/>
</dbReference>
<dbReference type="EMBL" id="OA884781">
    <property type="protein sequence ID" value="CAD7281284.1"/>
    <property type="molecule type" value="Genomic_DNA"/>
</dbReference>
<dbReference type="InterPro" id="IPR007122">
    <property type="entry name" value="Villin/Gelsolin"/>
</dbReference>
<dbReference type="PANTHER" id="PTHR11977">
    <property type="entry name" value="VILLIN"/>
    <property type="match status" value="1"/>
</dbReference>
<dbReference type="GO" id="GO:0015629">
    <property type="term" value="C:actin cytoskeleton"/>
    <property type="evidence" value="ECO:0007669"/>
    <property type="project" value="TreeGrafter"/>
</dbReference>
<dbReference type="PRINTS" id="PR00597">
    <property type="entry name" value="GELSOLIN"/>
</dbReference>
<dbReference type="PANTHER" id="PTHR11977:SF123">
    <property type="entry name" value="GELSOLIN"/>
    <property type="match status" value="1"/>
</dbReference>
<evidence type="ECO:0000256" key="1">
    <source>
        <dbReference type="ARBA" id="ARBA00022737"/>
    </source>
</evidence>
<dbReference type="InterPro" id="IPR007123">
    <property type="entry name" value="Gelsolin-like_dom"/>
</dbReference>
<proteinExistence type="predicted"/>
<dbReference type="GO" id="GO:0051014">
    <property type="term" value="P:actin filament severing"/>
    <property type="evidence" value="ECO:0007669"/>
    <property type="project" value="TreeGrafter"/>
</dbReference>
<reference evidence="3" key="1">
    <citation type="submission" date="2020-11" db="EMBL/GenBank/DDBJ databases">
        <authorList>
            <person name="Tran Van P."/>
        </authorList>
    </citation>
    <scope>NUCLEOTIDE SEQUENCE</scope>
</reference>
<dbReference type="CDD" id="cd11288">
    <property type="entry name" value="gelsolin_S5_like"/>
    <property type="match status" value="1"/>
</dbReference>
<dbReference type="SMART" id="SM00262">
    <property type="entry name" value="GEL"/>
    <property type="match status" value="2"/>
</dbReference>
<dbReference type="InterPro" id="IPR029006">
    <property type="entry name" value="ADF-H/Gelsolin-like_dom_sf"/>
</dbReference>
<gene>
    <name evidence="3" type="ORF">NMOB1V02_LOCUS8932</name>
</gene>
<feature type="domain" description="Gelsolin-like" evidence="2">
    <location>
        <begin position="196"/>
        <end position="241"/>
    </location>
</feature>
<accession>A0A7R9GHG6</accession>
<dbReference type="AlphaFoldDB" id="A0A7R9GHG6"/>
<dbReference type="GO" id="GO:0005546">
    <property type="term" value="F:phosphatidylinositol-4,5-bisphosphate binding"/>
    <property type="evidence" value="ECO:0007669"/>
    <property type="project" value="TreeGrafter"/>
</dbReference>
<dbReference type="GO" id="GO:0051015">
    <property type="term" value="F:actin filament binding"/>
    <property type="evidence" value="ECO:0007669"/>
    <property type="project" value="InterPro"/>
</dbReference>
<dbReference type="SUPFAM" id="SSF55753">
    <property type="entry name" value="Actin depolymerizing proteins"/>
    <property type="match status" value="3"/>
</dbReference>
<evidence type="ECO:0000313" key="4">
    <source>
        <dbReference type="Proteomes" id="UP000678499"/>
    </source>
</evidence>
<protein>
    <recommendedName>
        <fullName evidence="2">Gelsolin-like domain-containing protein</fullName>
    </recommendedName>
</protein>
<evidence type="ECO:0000313" key="3">
    <source>
        <dbReference type="EMBL" id="CAD7281284.1"/>
    </source>
</evidence>
<dbReference type="GO" id="GO:0051016">
    <property type="term" value="P:barbed-end actin filament capping"/>
    <property type="evidence" value="ECO:0007669"/>
    <property type="project" value="TreeGrafter"/>
</dbReference>
<dbReference type="FunFam" id="3.40.20.10:FF:000001">
    <property type="entry name" value="Gelsolin"/>
    <property type="match status" value="1"/>
</dbReference>
<feature type="domain" description="Gelsolin-like" evidence="2">
    <location>
        <begin position="89"/>
        <end position="133"/>
    </location>
</feature>
<sequence>MEGKDSTQDEKAASAILAVRLDDELNGRAVQVRVVQGEEPAHFLHVFKGKMVTFMGGKASGFKNLQDHDTYDVDGTRLFRIRGTSEFDVRAEQVPEVTASLASDDVFLLETPTATYIWAGKGSSDEEKAMATNIRSVVSPNAEPQMVAEGEEPEGFFDALGGKGDYNADVGLPSNPLLEPRLFHCLLTAAGKLRVEEVANFDQDDLIVDDTMVLDTGAEVYVWIGNGALPDEKAKAFSMAERFM</sequence>
<dbReference type="GO" id="GO:0008154">
    <property type="term" value="P:actin polymerization or depolymerization"/>
    <property type="evidence" value="ECO:0007669"/>
    <property type="project" value="TreeGrafter"/>
</dbReference>
<dbReference type="Gene3D" id="3.40.20.10">
    <property type="entry name" value="Severin"/>
    <property type="match status" value="3"/>
</dbReference>
<dbReference type="EMBL" id="CAJPEX010002744">
    <property type="protein sequence ID" value="CAG0921436.1"/>
    <property type="molecule type" value="Genomic_DNA"/>
</dbReference>
<dbReference type="OrthoDB" id="6375767at2759"/>
<dbReference type="GO" id="GO:0005737">
    <property type="term" value="C:cytoplasm"/>
    <property type="evidence" value="ECO:0007669"/>
    <property type="project" value="TreeGrafter"/>
</dbReference>
<keyword evidence="1" id="KW-0677">Repeat</keyword>